<keyword evidence="3" id="KW-1185">Reference proteome</keyword>
<dbReference type="SUPFAM" id="SSF56672">
    <property type="entry name" value="DNA/RNA polymerases"/>
    <property type="match status" value="1"/>
</dbReference>
<comment type="caution">
    <text evidence="2">The sequence shown here is derived from an EMBL/GenBank/DDBJ whole genome shotgun (WGS) entry which is preliminary data.</text>
</comment>
<dbReference type="AlphaFoldDB" id="A0ABD3I3G7"/>
<dbReference type="InterPro" id="IPR051320">
    <property type="entry name" value="Viral_Replic_Matur_Polypro"/>
</dbReference>
<dbReference type="Proteomes" id="UP001633002">
    <property type="component" value="Unassembled WGS sequence"/>
</dbReference>
<name>A0ABD3I3G7_9MARC</name>
<protein>
    <recommendedName>
        <fullName evidence="1">Reverse transcriptase domain-containing protein</fullName>
    </recommendedName>
</protein>
<gene>
    <name evidence="2" type="ORF">R1sor_012326</name>
</gene>
<reference evidence="2 3" key="1">
    <citation type="submission" date="2024-09" db="EMBL/GenBank/DDBJ databases">
        <title>Chromosome-scale assembly of Riccia sorocarpa.</title>
        <authorList>
            <person name="Paukszto L."/>
        </authorList>
    </citation>
    <scope>NUCLEOTIDE SEQUENCE [LARGE SCALE GENOMIC DNA]</scope>
    <source>
        <strain evidence="2">LP-2024</strain>
        <tissue evidence="2">Aerial parts of the thallus</tissue>
    </source>
</reference>
<feature type="domain" description="Reverse transcriptase" evidence="1">
    <location>
        <begin position="394"/>
        <end position="562"/>
    </location>
</feature>
<dbReference type="InterPro" id="IPR043502">
    <property type="entry name" value="DNA/RNA_pol_sf"/>
</dbReference>
<evidence type="ECO:0000313" key="2">
    <source>
        <dbReference type="EMBL" id="KAL3698250.1"/>
    </source>
</evidence>
<dbReference type="CDD" id="cd00303">
    <property type="entry name" value="retropepsin_like"/>
    <property type="match status" value="1"/>
</dbReference>
<sequence>MEKSKGPSYKLVSEIENSTNLKEILEGRILDAKIEFTLKKALGIAKRDFHELIIDIIKRKRHMTAEAVAARVEEAKENEDEDDEENVTYTFEARSEKEEEKTDANSGFFSNPHWARATGETKIQLGELKEYVSALIDHGSEINIMSRAVYEKGKWPIDIDHGWVLRTANNTKGELYGACPAVKIRIGDVEEEQNFFVQNNSPYPLVLGQPFITSMRMETKVMDDGSHYPRIRSRDGKRSVQFLTVRIDHERNRDSLRDECLPRVTRESRGGACIKLANLRNPREIGHKFTKETLEQLSIGGGEFLTFAEKELFKRMLAKHGRAFSFAPGEIGCVDPAVVSPMVIFTVPHVPWDLKPIPVPKALLPKLIEMKERIRMGILEPSMGPYSNRWFTVPKKSGALRFIQDMQPANKVTIRNMGSGRVVDEFAEAFAGRAIYSMGDLYSGYDQFQLAVESRDITTMRTPLGLLRMCTLPQGATNSVAHMQNAMNKVLRDFVPEKTMPFLDDIPIKGCTVEEKDESLDEQGCRRFVTDHIKDVEQILSRFEEVGLTLSGTKSVFGVPKVIVVGHLCGTFGRRPSPAKVDVIQRIRDCTSVTEVRRFLGACVFYRIWIPHYAHISEPMYELLRKGKRFRWETRQGEAMARLKHALVSSPTLRRIGERYHYIRDTLDSATVRLEVFVEMTPPLVACETPGEAKEVMDTLDASKKLLAS</sequence>
<dbReference type="Gene3D" id="2.40.70.10">
    <property type="entry name" value="Acid Proteases"/>
    <property type="match status" value="1"/>
</dbReference>
<dbReference type="PANTHER" id="PTHR33064:SF37">
    <property type="entry name" value="RIBONUCLEASE H"/>
    <property type="match status" value="1"/>
</dbReference>
<proteinExistence type="predicted"/>
<dbReference type="PANTHER" id="PTHR33064">
    <property type="entry name" value="POL PROTEIN"/>
    <property type="match status" value="1"/>
</dbReference>
<dbReference type="Gene3D" id="3.10.10.10">
    <property type="entry name" value="HIV Type 1 Reverse Transcriptase, subunit A, domain 1"/>
    <property type="match status" value="1"/>
</dbReference>
<evidence type="ECO:0000313" key="3">
    <source>
        <dbReference type="Proteomes" id="UP001633002"/>
    </source>
</evidence>
<dbReference type="InterPro" id="IPR021109">
    <property type="entry name" value="Peptidase_aspartic_dom_sf"/>
</dbReference>
<accession>A0ABD3I3G7</accession>
<dbReference type="CDD" id="cd01647">
    <property type="entry name" value="RT_LTR"/>
    <property type="match status" value="1"/>
</dbReference>
<evidence type="ECO:0000259" key="1">
    <source>
        <dbReference type="Pfam" id="PF00078"/>
    </source>
</evidence>
<dbReference type="InterPro" id="IPR043128">
    <property type="entry name" value="Rev_trsase/Diguanyl_cyclase"/>
</dbReference>
<dbReference type="Pfam" id="PF00078">
    <property type="entry name" value="RVT_1"/>
    <property type="match status" value="1"/>
</dbReference>
<organism evidence="2 3">
    <name type="scientific">Riccia sorocarpa</name>
    <dbReference type="NCBI Taxonomy" id="122646"/>
    <lineage>
        <taxon>Eukaryota</taxon>
        <taxon>Viridiplantae</taxon>
        <taxon>Streptophyta</taxon>
        <taxon>Embryophyta</taxon>
        <taxon>Marchantiophyta</taxon>
        <taxon>Marchantiopsida</taxon>
        <taxon>Marchantiidae</taxon>
        <taxon>Marchantiales</taxon>
        <taxon>Ricciaceae</taxon>
        <taxon>Riccia</taxon>
    </lineage>
</organism>
<dbReference type="Gene3D" id="3.30.70.270">
    <property type="match status" value="2"/>
</dbReference>
<dbReference type="FunFam" id="3.30.70.270:FF:000020">
    <property type="entry name" value="Transposon Tf2-6 polyprotein-like Protein"/>
    <property type="match status" value="1"/>
</dbReference>
<dbReference type="EMBL" id="JBJQOH010000002">
    <property type="protein sequence ID" value="KAL3698250.1"/>
    <property type="molecule type" value="Genomic_DNA"/>
</dbReference>
<dbReference type="InterPro" id="IPR000477">
    <property type="entry name" value="RT_dom"/>
</dbReference>